<accession>A0A9P5UW73</accession>
<proteinExistence type="predicted"/>
<keyword evidence="3" id="KW-1185">Reference proteome</keyword>
<gene>
    <name evidence="2" type="ORF">BG015_005696</name>
</gene>
<feature type="non-terminal residue" evidence="2">
    <location>
        <position position="127"/>
    </location>
</feature>
<feature type="compositionally biased region" description="Low complexity" evidence="1">
    <location>
        <begin position="68"/>
        <end position="80"/>
    </location>
</feature>
<evidence type="ECO:0000313" key="2">
    <source>
        <dbReference type="EMBL" id="KAF9121906.1"/>
    </source>
</evidence>
<dbReference type="Proteomes" id="UP000748756">
    <property type="component" value="Unassembled WGS sequence"/>
</dbReference>
<name>A0A9P5UW73_9FUNG</name>
<dbReference type="OrthoDB" id="10533308at2759"/>
<feature type="compositionally biased region" description="Low complexity" evidence="1">
    <location>
        <begin position="25"/>
        <end position="45"/>
    </location>
</feature>
<protein>
    <submittedName>
        <fullName evidence="2">Uncharacterized protein</fullName>
    </submittedName>
</protein>
<feature type="region of interest" description="Disordered" evidence="1">
    <location>
        <begin position="1"/>
        <end position="83"/>
    </location>
</feature>
<evidence type="ECO:0000256" key="1">
    <source>
        <dbReference type="SAM" id="MobiDB-lite"/>
    </source>
</evidence>
<evidence type="ECO:0000313" key="3">
    <source>
        <dbReference type="Proteomes" id="UP000748756"/>
    </source>
</evidence>
<dbReference type="AlphaFoldDB" id="A0A9P5UW73"/>
<dbReference type="EMBL" id="JAAAUQ010002645">
    <property type="protein sequence ID" value="KAF9121906.1"/>
    <property type="molecule type" value="Genomic_DNA"/>
</dbReference>
<sequence length="127" mass="13636">MISVPSAPGSLPTCLPSSHHHLHTKTTSASTSTSSPLPDSSPSSPATITHSHHDLHGSTMRRPSSPKRSYSVTSHSSRSVQFTEEITPREMALSIVQAQYHIYHTDLSGYLAGADMVQDALTRFALG</sequence>
<organism evidence="2 3">
    <name type="scientific">Linnemannia schmuckeri</name>
    <dbReference type="NCBI Taxonomy" id="64567"/>
    <lineage>
        <taxon>Eukaryota</taxon>
        <taxon>Fungi</taxon>
        <taxon>Fungi incertae sedis</taxon>
        <taxon>Mucoromycota</taxon>
        <taxon>Mortierellomycotina</taxon>
        <taxon>Mortierellomycetes</taxon>
        <taxon>Mortierellales</taxon>
        <taxon>Mortierellaceae</taxon>
        <taxon>Linnemannia</taxon>
    </lineage>
</organism>
<reference evidence="2" key="1">
    <citation type="journal article" date="2020" name="Fungal Divers.">
        <title>Resolving the Mortierellaceae phylogeny through synthesis of multi-gene phylogenetics and phylogenomics.</title>
        <authorList>
            <person name="Vandepol N."/>
            <person name="Liber J."/>
            <person name="Desiro A."/>
            <person name="Na H."/>
            <person name="Kennedy M."/>
            <person name="Barry K."/>
            <person name="Grigoriev I.V."/>
            <person name="Miller A.N."/>
            <person name="O'Donnell K."/>
            <person name="Stajich J.E."/>
            <person name="Bonito G."/>
        </authorList>
    </citation>
    <scope>NUCLEOTIDE SEQUENCE</scope>
    <source>
        <strain evidence="2">NRRL 6426</strain>
    </source>
</reference>
<comment type="caution">
    <text evidence="2">The sequence shown here is derived from an EMBL/GenBank/DDBJ whole genome shotgun (WGS) entry which is preliminary data.</text>
</comment>